<evidence type="ECO:0000256" key="2">
    <source>
        <dbReference type="ARBA" id="ARBA00009773"/>
    </source>
</evidence>
<evidence type="ECO:0000256" key="6">
    <source>
        <dbReference type="SAM" id="MobiDB-lite"/>
    </source>
</evidence>
<feature type="transmembrane region" description="Helical" evidence="7">
    <location>
        <begin position="239"/>
        <end position="257"/>
    </location>
</feature>
<dbReference type="GO" id="GO:0016020">
    <property type="term" value="C:membrane"/>
    <property type="evidence" value="ECO:0007669"/>
    <property type="project" value="UniProtKB-SubCell"/>
</dbReference>
<evidence type="ECO:0000256" key="3">
    <source>
        <dbReference type="ARBA" id="ARBA00022692"/>
    </source>
</evidence>
<evidence type="ECO:0000256" key="5">
    <source>
        <dbReference type="ARBA" id="ARBA00023136"/>
    </source>
</evidence>
<proteinExistence type="inferred from homology"/>
<evidence type="ECO:0000313" key="9">
    <source>
        <dbReference type="Proteomes" id="UP001596406"/>
    </source>
</evidence>
<feature type="transmembrane region" description="Helical" evidence="7">
    <location>
        <begin position="319"/>
        <end position="346"/>
    </location>
</feature>
<protein>
    <submittedName>
        <fullName evidence="8">AI-2E family transporter</fullName>
    </submittedName>
</protein>
<dbReference type="EMBL" id="JBHSXM010000003">
    <property type="protein sequence ID" value="MFC6838143.1"/>
    <property type="molecule type" value="Genomic_DNA"/>
</dbReference>
<evidence type="ECO:0000313" key="8">
    <source>
        <dbReference type="EMBL" id="MFC6838143.1"/>
    </source>
</evidence>
<feature type="transmembrane region" description="Helical" evidence="7">
    <location>
        <begin position="152"/>
        <end position="174"/>
    </location>
</feature>
<dbReference type="AlphaFoldDB" id="A0ABD5UGZ9"/>
<evidence type="ECO:0000256" key="7">
    <source>
        <dbReference type="SAM" id="Phobius"/>
    </source>
</evidence>
<feature type="transmembrane region" description="Helical" evidence="7">
    <location>
        <begin position="14"/>
        <end position="47"/>
    </location>
</feature>
<feature type="region of interest" description="Disordered" evidence="6">
    <location>
        <begin position="370"/>
        <end position="418"/>
    </location>
</feature>
<reference evidence="8 9" key="1">
    <citation type="journal article" date="2019" name="Int. J. Syst. Evol. Microbiol.">
        <title>The Global Catalogue of Microorganisms (GCM) 10K type strain sequencing project: providing services to taxonomists for standard genome sequencing and annotation.</title>
        <authorList>
            <consortium name="The Broad Institute Genomics Platform"/>
            <consortium name="The Broad Institute Genome Sequencing Center for Infectious Disease"/>
            <person name="Wu L."/>
            <person name="Ma J."/>
        </authorList>
    </citation>
    <scope>NUCLEOTIDE SEQUENCE [LARGE SCALE GENOMIC DNA]</scope>
    <source>
        <strain evidence="8 9">PSRA2</strain>
    </source>
</reference>
<feature type="transmembrane region" description="Helical" evidence="7">
    <location>
        <begin position="68"/>
        <end position="89"/>
    </location>
</feature>
<keyword evidence="4 7" id="KW-1133">Transmembrane helix</keyword>
<comment type="caution">
    <text evidence="8">The sequence shown here is derived from an EMBL/GenBank/DDBJ whole genome shotgun (WGS) entry which is preliminary data.</text>
</comment>
<keyword evidence="9" id="KW-1185">Reference proteome</keyword>
<name>A0ABD5UGZ9_9EURY</name>
<accession>A0ABD5UGZ9</accession>
<dbReference type="InterPro" id="IPR002549">
    <property type="entry name" value="AI-2E-like"/>
</dbReference>
<keyword evidence="5 7" id="KW-0472">Membrane</keyword>
<dbReference type="RefSeq" id="WP_304449861.1">
    <property type="nucleotide sequence ID" value="NZ_JARRAH010000003.1"/>
</dbReference>
<feature type="transmembrane region" description="Helical" evidence="7">
    <location>
        <begin position="286"/>
        <end position="307"/>
    </location>
</feature>
<comment type="subcellular location">
    <subcellularLocation>
        <location evidence="1">Membrane</location>
        <topology evidence="1">Multi-pass membrane protein</topology>
    </subcellularLocation>
</comment>
<feature type="transmembrane region" description="Helical" evidence="7">
    <location>
        <begin position="208"/>
        <end position="227"/>
    </location>
</feature>
<dbReference type="PANTHER" id="PTHR21716:SF4">
    <property type="entry name" value="TRANSMEMBRANE PROTEIN 245"/>
    <property type="match status" value="1"/>
</dbReference>
<dbReference type="Proteomes" id="UP001596406">
    <property type="component" value="Unassembled WGS sequence"/>
</dbReference>
<dbReference type="Pfam" id="PF01594">
    <property type="entry name" value="AI-2E_transport"/>
    <property type="match status" value="1"/>
</dbReference>
<evidence type="ECO:0000256" key="4">
    <source>
        <dbReference type="ARBA" id="ARBA00022989"/>
    </source>
</evidence>
<dbReference type="PANTHER" id="PTHR21716">
    <property type="entry name" value="TRANSMEMBRANE PROTEIN"/>
    <property type="match status" value="1"/>
</dbReference>
<organism evidence="8 9">
    <name type="scientific">Halomarina ordinaria</name>
    <dbReference type="NCBI Taxonomy" id="3033939"/>
    <lineage>
        <taxon>Archaea</taxon>
        <taxon>Methanobacteriati</taxon>
        <taxon>Methanobacteriota</taxon>
        <taxon>Stenosarchaea group</taxon>
        <taxon>Halobacteria</taxon>
        <taxon>Halobacteriales</taxon>
        <taxon>Natronomonadaceae</taxon>
        <taxon>Halomarina</taxon>
    </lineage>
</organism>
<comment type="similarity">
    <text evidence="2">Belongs to the autoinducer-2 exporter (AI-2E) (TC 2.A.86) family.</text>
</comment>
<sequence>MRVEPEFVGDRSQVAWWALTLAVVAVFCYVVYSYLGAFVLGVFIYYATRPIYSRLGDRFPSRSLRAGLALLLIALPILLLIGYTVVLAARELGGLAAIDLSDYQTSLQPYLGDLAVSNPQELVTVLLENPQRLTDLATPSTVQDLLATAGGYAGLLASGLLQLFIALAVAFYLLRDDYKLAGWVRRGLADDDAALVAYGRAVDRDLKTVYFGNILNAFVVAVVAAISYNALNAVAPDPLSLSAVTFIALLAGAGSLVPVVGMKIVYIPVVVYLAGLAAITDPALLWYPLVFLLVSLAVIDGATEILLRPYISGRNLHVGLVLFAYILGPLVFGWYGLFLGPLVLVVGVHLARIVLPDLVHGVPVTPDAVGADPIPDLDGDEPLPSAVERVDDGSVASEGPREDPDGSGASGPDADERP</sequence>
<gene>
    <name evidence="8" type="ORF">ACFQHK_16800</name>
</gene>
<keyword evidence="3 7" id="KW-0812">Transmembrane</keyword>
<evidence type="ECO:0000256" key="1">
    <source>
        <dbReference type="ARBA" id="ARBA00004141"/>
    </source>
</evidence>